<protein>
    <recommendedName>
        <fullName evidence="4">OBG-type G domain-containing protein</fullName>
    </recommendedName>
</protein>
<dbReference type="PROSITE" id="PS51710">
    <property type="entry name" value="G_OBG"/>
    <property type="match status" value="1"/>
</dbReference>
<dbReference type="Gene3D" id="3.40.50.300">
    <property type="entry name" value="P-loop containing nucleotide triphosphate hydrolases"/>
    <property type="match status" value="1"/>
</dbReference>
<dbReference type="InterPro" id="IPR031167">
    <property type="entry name" value="G_OBG"/>
</dbReference>
<dbReference type="Proteomes" id="UP000654370">
    <property type="component" value="Unassembled WGS sequence"/>
</dbReference>
<dbReference type="Pfam" id="PF01926">
    <property type="entry name" value="MMR_HSR1"/>
    <property type="match status" value="1"/>
</dbReference>
<evidence type="ECO:0000256" key="3">
    <source>
        <dbReference type="SAM" id="MobiDB-lite"/>
    </source>
</evidence>
<feature type="compositionally biased region" description="Basic and acidic residues" evidence="3">
    <location>
        <begin position="435"/>
        <end position="444"/>
    </location>
</feature>
<dbReference type="FunFam" id="1.10.8.470:FF:000001">
    <property type="entry name" value="GTP-binding protein homolog"/>
    <property type="match status" value="1"/>
</dbReference>
<dbReference type="EMBL" id="JAEPQZ010000001">
    <property type="protein sequence ID" value="KAG2186209.1"/>
    <property type="molecule type" value="Genomic_DNA"/>
</dbReference>
<proteinExistence type="predicted"/>
<dbReference type="GO" id="GO:0005525">
    <property type="term" value="F:GTP binding"/>
    <property type="evidence" value="ECO:0007669"/>
    <property type="project" value="UniProtKB-KW"/>
</dbReference>
<evidence type="ECO:0000256" key="1">
    <source>
        <dbReference type="ARBA" id="ARBA00022741"/>
    </source>
</evidence>
<keyword evidence="1" id="KW-0547">Nucleotide-binding</keyword>
<evidence type="ECO:0000256" key="2">
    <source>
        <dbReference type="ARBA" id="ARBA00023134"/>
    </source>
</evidence>
<dbReference type="InterPro" id="IPR012675">
    <property type="entry name" value="Beta-grasp_dom_sf"/>
</dbReference>
<dbReference type="SUPFAM" id="SSF52540">
    <property type="entry name" value="P-loop containing nucleoside triphosphate hydrolases"/>
    <property type="match status" value="1"/>
</dbReference>
<dbReference type="GO" id="GO:0005737">
    <property type="term" value="C:cytoplasm"/>
    <property type="evidence" value="ECO:0007669"/>
    <property type="project" value="TreeGrafter"/>
</dbReference>
<dbReference type="Pfam" id="PF08438">
    <property type="entry name" value="YGR210-like_G4"/>
    <property type="match status" value="1"/>
</dbReference>
<dbReference type="OrthoDB" id="545683at2759"/>
<evidence type="ECO:0000313" key="6">
    <source>
        <dbReference type="Proteomes" id="UP000654370"/>
    </source>
</evidence>
<dbReference type="InterPro" id="IPR027417">
    <property type="entry name" value="P-loop_NTPase"/>
</dbReference>
<dbReference type="CDD" id="cd01899">
    <property type="entry name" value="Ygr210"/>
    <property type="match status" value="1"/>
</dbReference>
<sequence length="444" mass="48877">MVKEVLIACVGKPSAGKSSFLNSDLIRVFSVTDAIAKVGNYPFTTIKPNQGVAYLPIDCPCKRFGKETQCKPRHGSCVDGVRHVPVQMLDVAGLVPGASEGQGLGNQFLDDLRHANALIHVVDVSGTTDASGKVTQGYDPINDIDWLRSEIRSWILNNLLKRWPAIARRHMATKSTAIDTLQTQFSGYGSTFSVVAKFMDKLAIKDPLETWDDAMVGRVVDGFLDERFPTVVALNKIDMADADKNITKIMRKYDPNTLVLTSALAEAFLREMHKKGYINYKEGTDIVDTKDDLPDSNLKPLDDKLRTRIEKVQDLVLYRYGSTGVHDVLKRAVEMLGVIPAYPVKSLANFSSGTGINKGGAFRDCILIWPGTTVREFARIVHPEIDKYYLYAETVGGIKLAEDAVITEENNIISFKTSQNLSQTSSENNPVTGGADKKSASNKK</sequence>
<feature type="compositionally biased region" description="Polar residues" evidence="3">
    <location>
        <begin position="421"/>
        <end position="431"/>
    </location>
</feature>
<evidence type="ECO:0000313" key="5">
    <source>
        <dbReference type="EMBL" id="KAG2186209.1"/>
    </source>
</evidence>
<keyword evidence="6" id="KW-1185">Reference proteome</keyword>
<gene>
    <name evidence="5" type="ORF">INT43_002647</name>
</gene>
<organism evidence="5 6">
    <name type="scientific">Mortierella isabellina</name>
    <name type="common">Filamentous fungus</name>
    <name type="synonym">Umbelopsis isabellina</name>
    <dbReference type="NCBI Taxonomy" id="91625"/>
    <lineage>
        <taxon>Eukaryota</taxon>
        <taxon>Fungi</taxon>
        <taxon>Fungi incertae sedis</taxon>
        <taxon>Mucoromycota</taxon>
        <taxon>Mucoromycotina</taxon>
        <taxon>Umbelopsidomycetes</taxon>
        <taxon>Umbelopsidales</taxon>
        <taxon>Umbelopsidaceae</taxon>
        <taxon>Umbelopsis</taxon>
    </lineage>
</organism>
<dbReference type="GO" id="GO:0016887">
    <property type="term" value="F:ATP hydrolysis activity"/>
    <property type="evidence" value="ECO:0007669"/>
    <property type="project" value="TreeGrafter"/>
</dbReference>
<dbReference type="InterPro" id="IPR012676">
    <property type="entry name" value="TGS-like"/>
</dbReference>
<name>A0A8H7Q485_MORIS</name>
<dbReference type="SUPFAM" id="SSF81271">
    <property type="entry name" value="TGS-like"/>
    <property type="match status" value="1"/>
</dbReference>
<dbReference type="InterPro" id="IPR006073">
    <property type="entry name" value="GTP-bd"/>
</dbReference>
<dbReference type="AlphaFoldDB" id="A0A8H7Q485"/>
<dbReference type="PANTHER" id="PTHR23305:SF1">
    <property type="entry name" value="OBG-TYPE G DOMAIN-CONTAINING PROTEIN"/>
    <property type="match status" value="1"/>
</dbReference>
<dbReference type="CDD" id="cd04938">
    <property type="entry name" value="TGS_Obg"/>
    <property type="match status" value="1"/>
</dbReference>
<feature type="domain" description="OBG-type G" evidence="4">
    <location>
        <begin position="5"/>
        <end position="281"/>
    </location>
</feature>
<dbReference type="InterPro" id="IPR013646">
    <property type="entry name" value="YGR210-like_G4"/>
</dbReference>
<dbReference type="Gene3D" id="3.10.20.30">
    <property type="match status" value="1"/>
</dbReference>
<dbReference type="PANTHER" id="PTHR23305">
    <property type="entry name" value="OBG GTPASE FAMILY"/>
    <property type="match status" value="1"/>
</dbReference>
<accession>A0A8H7Q485</accession>
<reference evidence="5" key="1">
    <citation type="submission" date="2020-12" db="EMBL/GenBank/DDBJ databases">
        <title>Metabolic potential, ecology and presence of endohyphal bacteria is reflected in genomic diversity of Mucoromycotina.</title>
        <authorList>
            <person name="Muszewska A."/>
            <person name="Okrasinska A."/>
            <person name="Steczkiewicz K."/>
            <person name="Drgas O."/>
            <person name="Orlowska M."/>
            <person name="Perlinska-Lenart U."/>
            <person name="Aleksandrzak-Piekarczyk T."/>
            <person name="Szatraj K."/>
            <person name="Zielenkiewicz U."/>
            <person name="Pilsyk S."/>
            <person name="Malc E."/>
            <person name="Mieczkowski P."/>
            <person name="Kruszewska J.S."/>
            <person name="Biernat P."/>
            <person name="Pawlowska J."/>
        </authorList>
    </citation>
    <scope>NUCLEOTIDE SEQUENCE</scope>
    <source>
        <strain evidence="5">WA0000067209</strain>
    </source>
</reference>
<dbReference type="Gene3D" id="1.10.8.470">
    <property type="match status" value="1"/>
</dbReference>
<evidence type="ECO:0000259" key="4">
    <source>
        <dbReference type="PROSITE" id="PS51710"/>
    </source>
</evidence>
<feature type="region of interest" description="Disordered" evidence="3">
    <location>
        <begin position="421"/>
        <end position="444"/>
    </location>
</feature>
<keyword evidence="2" id="KW-0342">GTP-binding</keyword>
<comment type="caution">
    <text evidence="5">The sequence shown here is derived from an EMBL/GenBank/DDBJ whole genome shotgun (WGS) entry which is preliminary data.</text>
</comment>